<dbReference type="SUPFAM" id="SSF53335">
    <property type="entry name" value="S-adenosyl-L-methionine-dependent methyltransferases"/>
    <property type="match status" value="1"/>
</dbReference>
<dbReference type="Pfam" id="PF13489">
    <property type="entry name" value="Methyltransf_23"/>
    <property type="match status" value="1"/>
</dbReference>
<comment type="caution">
    <text evidence="1">The sequence shown here is derived from an EMBL/GenBank/DDBJ whole genome shotgun (WGS) entry which is preliminary data.</text>
</comment>
<name>A0A837IIX2_9BACT</name>
<accession>A0A837IIX2</accession>
<proteinExistence type="predicted"/>
<reference evidence="1 2" key="1">
    <citation type="journal article" date="2015" name="Nature">
        <title>rRNA introns, odd ribosomes, and small enigmatic genomes across a large radiation of phyla.</title>
        <authorList>
            <person name="Brown C.T."/>
            <person name="Hug L.A."/>
            <person name="Thomas B.C."/>
            <person name="Sharon I."/>
            <person name="Castelle C.J."/>
            <person name="Singh A."/>
            <person name="Wilkins M.J."/>
            <person name="Williams K.H."/>
            <person name="Banfield J.F."/>
        </authorList>
    </citation>
    <scope>NUCLEOTIDE SEQUENCE [LARGE SCALE GENOMIC DNA]</scope>
</reference>
<organism evidence="1 2">
    <name type="scientific">Candidatus Collierbacteria bacterium GW2011_GWB2_45_17</name>
    <dbReference type="NCBI Taxonomy" id="1618388"/>
    <lineage>
        <taxon>Bacteria</taxon>
        <taxon>Candidatus Collieribacteriota</taxon>
    </lineage>
</organism>
<dbReference type="AlphaFoldDB" id="A0A837IIX2"/>
<dbReference type="Proteomes" id="UP000034078">
    <property type="component" value="Unassembled WGS sequence"/>
</dbReference>
<dbReference type="Gene3D" id="3.40.50.150">
    <property type="entry name" value="Vaccinia Virus protein VP39"/>
    <property type="match status" value="1"/>
</dbReference>
<dbReference type="InterPro" id="IPR029063">
    <property type="entry name" value="SAM-dependent_MTases_sf"/>
</dbReference>
<evidence type="ECO:0000313" key="1">
    <source>
        <dbReference type="EMBL" id="KKU01313.1"/>
    </source>
</evidence>
<evidence type="ECO:0000313" key="2">
    <source>
        <dbReference type="Proteomes" id="UP000034078"/>
    </source>
</evidence>
<gene>
    <name evidence="1" type="ORF">UX01_C0001G0157</name>
</gene>
<protein>
    <submittedName>
        <fullName evidence="1">Peptidase M15A</fullName>
    </submittedName>
</protein>
<sequence>MTELGKQFPYDALKASGETAVHRYGPSFSARILVERDLLEGNIFDWGCGRGYDLNYFRSKGFSAEGWDPVHLPENPPEKYSAGSFDLVHCAFVLNTLPDSEERLKILRAIHDFLPASGEISLTVRSQSNIKTNLKPTWKRFGDGWLTPKGTFQRGYTAEELVEIITPLFKDIIVFSRDPVFIIASPV</sequence>
<dbReference type="EMBL" id="LCKO01000001">
    <property type="protein sequence ID" value="KKU01313.1"/>
    <property type="molecule type" value="Genomic_DNA"/>
</dbReference>